<evidence type="ECO:0000313" key="1">
    <source>
        <dbReference type="EMBL" id="KKL28000.1"/>
    </source>
</evidence>
<name>A0A0F9C1B9_9ZZZZ</name>
<protein>
    <submittedName>
        <fullName evidence="1">Uncharacterized protein</fullName>
    </submittedName>
</protein>
<organism evidence="1">
    <name type="scientific">marine sediment metagenome</name>
    <dbReference type="NCBI Taxonomy" id="412755"/>
    <lineage>
        <taxon>unclassified sequences</taxon>
        <taxon>metagenomes</taxon>
        <taxon>ecological metagenomes</taxon>
    </lineage>
</organism>
<sequence length="89" mass="8797">LVGAVAAGVDIESSGIQGTLAGQKTQARVGVAEFAEGERLGGVQERAINQQASANFAASVFGSVASFAMSAGGGDFLDSITKAKTPVVP</sequence>
<gene>
    <name evidence="1" type="ORF">LCGC14_2379520</name>
</gene>
<reference evidence="1" key="1">
    <citation type="journal article" date="2015" name="Nature">
        <title>Complex archaea that bridge the gap between prokaryotes and eukaryotes.</title>
        <authorList>
            <person name="Spang A."/>
            <person name="Saw J.H."/>
            <person name="Jorgensen S.L."/>
            <person name="Zaremba-Niedzwiedzka K."/>
            <person name="Martijn J."/>
            <person name="Lind A.E."/>
            <person name="van Eijk R."/>
            <person name="Schleper C."/>
            <person name="Guy L."/>
            <person name="Ettema T.J."/>
        </authorList>
    </citation>
    <scope>NUCLEOTIDE SEQUENCE</scope>
</reference>
<feature type="non-terminal residue" evidence="1">
    <location>
        <position position="1"/>
    </location>
</feature>
<accession>A0A0F9C1B9</accession>
<proteinExistence type="predicted"/>
<dbReference type="EMBL" id="LAZR01035256">
    <property type="protein sequence ID" value="KKL28000.1"/>
    <property type="molecule type" value="Genomic_DNA"/>
</dbReference>
<comment type="caution">
    <text evidence="1">The sequence shown here is derived from an EMBL/GenBank/DDBJ whole genome shotgun (WGS) entry which is preliminary data.</text>
</comment>
<dbReference type="AlphaFoldDB" id="A0A0F9C1B9"/>